<feature type="compositionally biased region" description="Basic residues" evidence="1">
    <location>
        <begin position="1"/>
        <end position="10"/>
    </location>
</feature>
<gene>
    <name evidence="3" type="ORF">AAP_00589</name>
</gene>
<dbReference type="Proteomes" id="UP000242877">
    <property type="component" value="Unassembled WGS sequence"/>
</dbReference>
<evidence type="ECO:0000313" key="3">
    <source>
        <dbReference type="EMBL" id="KZZ96946.1"/>
    </source>
</evidence>
<reference evidence="3 4" key="1">
    <citation type="journal article" date="2016" name="Genome Biol. Evol.">
        <title>Divergent and convergent evolution of fungal pathogenicity.</title>
        <authorList>
            <person name="Shang Y."/>
            <person name="Xiao G."/>
            <person name="Zheng P."/>
            <person name="Cen K."/>
            <person name="Zhan S."/>
            <person name="Wang C."/>
        </authorList>
    </citation>
    <scope>NUCLEOTIDE SEQUENCE [LARGE SCALE GENOMIC DNA]</scope>
    <source>
        <strain evidence="3 4">ARSEF 7405</strain>
    </source>
</reference>
<name>A0A168CS60_9EURO</name>
<feature type="compositionally biased region" description="Basic and acidic residues" evidence="1">
    <location>
        <begin position="11"/>
        <end position="24"/>
    </location>
</feature>
<comment type="caution">
    <text evidence="3">The sequence shown here is derived from an EMBL/GenBank/DDBJ whole genome shotgun (WGS) entry which is preliminary data.</text>
</comment>
<dbReference type="VEuPathDB" id="FungiDB:AAP_00589"/>
<feature type="transmembrane region" description="Helical" evidence="2">
    <location>
        <begin position="73"/>
        <end position="94"/>
    </location>
</feature>
<keyword evidence="4" id="KW-1185">Reference proteome</keyword>
<keyword evidence="2" id="KW-0472">Membrane</keyword>
<proteinExistence type="predicted"/>
<dbReference type="AlphaFoldDB" id="A0A168CS60"/>
<organism evidence="3 4">
    <name type="scientific">Ascosphaera apis ARSEF 7405</name>
    <dbReference type="NCBI Taxonomy" id="392613"/>
    <lineage>
        <taxon>Eukaryota</taxon>
        <taxon>Fungi</taxon>
        <taxon>Dikarya</taxon>
        <taxon>Ascomycota</taxon>
        <taxon>Pezizomycotina</taxon>
        <taxon>Eurotiomycetes</taxon>
        <taxon>Eurotiomycetidae</taxon>
        <taxon>Onygenales</taxon>
        <taxon>Ascosphaeraceae</taxon>
        <taxon>Ascosphaera</taxon>
    </lineage>
</organism>
<evidence type="ECO:0000256" key="2">
    <source>
        <dbReference type="SAM" id="Phobius"/>
    </source>
</evidence>
<protein>
    <recommendedName>
        <fullName evidence="5">Transmembrane protein</fullName>
    </recommendedName>
</protein>
<keyword evidence="2" id="KW-0812">Transmembrane</keyword>
<evidence type="ECO:0008006" key="5">
    <source>
        <dbReference type="Google" id="ProtNLM"/>
    </source>
</evidence>
<keyword evidence="2" id="KW-1133">Transmembrane helix</keyword>
<evidence type="ECO:0000313" key="4">
    <source>
        <dbReference type="Proteomes" id="UP000242877"/>
    </source>
</evidence>
<dbReference type="EMBL" id="AZGZ01000002">
    <property type="protein sequence ID" value="KZZ96946.1"/>
    <property type="molecule type" value="Genomic_DNA"/>
</dbReference>
<evidence type="ECO:0000256" key="1">
    <source>
        <dbReference type="SAM" id="MobiDB-lite"/>
    </source>
</evidence>
<sequence>MASARLRKAFHYPESDDEGNGRNELDEEEQEKIIAKLREEDEKHNRMYKKAFTALPSVAVLLYVPEIMSESSTTRFCICLLCMLSLLMVSWTTYQQPLRKSDRKGKRPMRLVEEENASSRQFSRLANAVLAAAIALIGFRSRGDDSTDFFWLYCIIPGACYTAERSMGSVDLDELENLKYDLKGA</sequence>
<accession>A0A168CS60</accession>
<dbReference type="OrthoDB" id="3358048at2759"/>
<feature type="transmembrane region" description="Helical" evidence="2">
    <location>
        <begin position="51"/>
        <end position="67"/>
    </location>
</feature>
<feature type="region of interest" description="Disordered" evidence="1">
    <location>
        <begin position="1"/>
        <end position="29"/>
    </location>
</feature>